<proteinExistence type="inferred from homology"/>
<dbReference type="PRINTS" id="PR01736">
    <property type="entry name" value="PHPHTRNFRASE"/>
</dbReference>
<dbReference type="InterPro" id="IPR029016">
    <property type="entry name" value="GAF-like_dom_sf"/>
</dbReference>
<dbReference type="InterPro" id="IPR006318">
    <property type="entry name" value="PTS_EI-like"/>
</dbReference>
<keyword evidence="6" id="KW-0813">Transport</keyword>
<organism evidence="16">
    <name type="scientific">hydrothermal vent metagenome</name>
    <dbReference type="NCBI Taxonomy" id="652676"/>
    <lineage>
        <taxon>unclassified sequences</taxon>
        <taxon>metagenomes</taxon>
        <taxon>ecological metagenomes</taxon>
    </lineage>
</organism>
<evidence type="ECO:0000256" key="3">
    <source>
        <dbReference type="ARBA" id="ARBA00004496"/>
    </source>
</evidence>
<keyword evidence="9" id="KW-0808">Transferase</keyword>
<dbReference type="SUPFAM" id="SSF55781">
    <property type="entry name" value="GAF domain-like"/>
    <property type="match status" value="1"/>
</dbReference>
<dbReference type="Gene3D" id="3.20.20.60">
    <property type="entry name" value="Phosphoenolpyruvate-binding domains"/>
    <property type="match status" value="1"/>
</dbReference>
<sequence>MQPPALGPRVLLRQLREVMAEPENAQDRLDKITKLIAANVVAEVCSIYVMRPGRELELFASKGLKQEAVHNTRMTINEGLVGTIAANSQMLNLPNAQDHPAFKFMPETGEEVFHSFLGVPILKNGNPIGVLVVQNETRRHYSSEEEEAVQTTAMVLAEIISSGELDEVTNPTEADVAHLRSHFLNGEAVVPGIAIGHVVLHEPRVVISNFVASDVGQEVERLKTAIEQLRGQIDQMITTSNTPRSGEYSEVLETYRMFANDRGWVERIVSAVETGLTAEAAVERVQNENRARLSKAADAYLRERMTDLDDLANRLLRGLTGTAQTAAQDELPDAAVLVARTMGPAELLDYDRSKIFGLVLEDAGSNSHVAIVARALGIPVVGELDGIVELVDTGDDIIIDGSNGEAHVRPNGEVVEAYGEKVQFYARKQAKFAQLRDEPAVTRDGMAISLNINAGLMVDLPHLSDSGADGIGLFRTELQFMIARSFPRQDAQMQHYKTVLEAAGDKPVVFRSLDIGSDKNLPYLSGFKEDNPALGWRGLRMSLSRPAFLQLQLRALLQAAAGKPLNLMFPFVASLAEFVQAKEVVEKEIRRLTQAGHPIPVAIKLGIMIEVPSIVWQLDDVLPEVDFVSVGSNDLAQYLFASDRAESALVQRYDLLSPVFLRVLAEIAAKCKKHTVPVTLCGEMAGSPLEAMALIAVGYRSISMAPAAIGPVKAMIIGLDQARLAKFVEPLIDTPSSSIRPQLHAFARGNNIPV</sequence>
<gene>
    <name evidence="16" type="ORF">MNBD_ALPHA08-206</name>
</gene>
<dbReference type="GO" id="GO:0016301">
    <property type="term" value="F:kinase activity"/>
    <property type="evidence" value="ECO:0007669"/>
    <property type="project" value="UniProtKB-KW"/>
</dbReference>
<dbReference type="PANTHER" id="PTHR46244">
    <property type="entry name" value="PHOSPHOENOLPYRUVATE-PROTEIN PHOSPHOTRANSFERASE"/>
    <property type="match status" value="1"/>
</dbReference>
<keyword evidence="11" id="KW-0479">Metal-binding</keyword>
<dbReference type="GO" id="GO:0008965">
    <property type="term" value="F:phosphoenolpyruvate-protein phosphotransferase activity"/>
    <property type="evidence" value="ECO:0007669"/>
    <property type="project" value="UniProtKB-EC"/>
</dbReference>
<dbReference type="InterPro" id="IPR036637">
    <property type="entry name" value="Phosphohistidine_dom_sf"/>
</dbReference>
<dbReference type="AlphaFoldDB" id="A0A3B0S8W0"/>
<evidence type="ECO:0000259" key="15">
    <source>
        <dbReference type="SMART" id="SM00065"/>
    </source>
</evidence>
<dbReference type="SUPFAM" id="SSF52009">
    <property type="entry name" value="Phosphohistidine domain"/>
    <property type="match status" value="1"/>
</dbReference>
<reference evidence="16" key="1">
    <citation type="submission" date="2018-06" db="EMBL/GenBank/DDBJ databases">
        <authorList>
            <person name="Zhirakovskaya E."/>
        </authorList>
    </citation>
    <scope>NUCLEOTIDE SEQUENCE</scope>
</reference>
<evidence type="ECO:0000256" key="11">
    <source>
        <dbReference type="ARBA" id="ARBA00022723"/>
    </source>
</evidence>
<dbReference type="InterPro" id="IPR000121">
    <property type="entry name" value="PEP_util_C"/>
</dbReference>
<dbReference type="GO" id="GO:0005737">
    <property type="term" value="C:cytoplasm"/>
    <property type="evidence" value="ECO:0007669"/>
    <property type="project" value="UniProtKB-SubCell"/>
</dbReference>
<dbReference type="InterPro" id="IPR015813">
    <property type="entry name" value="Pyrv/PenolPyrv_kinase-like_dom"/>
</dbReference>
<comment type="catalytic activity">
    <reaction evidence="1">
        <text>L-histidyl-[protein] + phosphoenolpyruvate = N(pros)-phospho-L-histidyl-[protein] + pyruvate</text>
        <dbReference type="Rhea" id="RHEA:23880"/>
        <dbReference type="Rhea" id="RHEA-COMP:9745"/>
        <dbReference type="Rhea" id="RHEA-COMP:9746"/>
        <dbReference type="ChEBI" id="CHEBI:15361"/>
        <dbReference type="ChEBI" id="CHEBI:29979"/>
        <dbReference type="ChEBI" id="CHEBI:58702"/>
        <dbReference type="ChEBI" id="CHEBI:64837"/>
        <dbReference type="EC" id="2.7.3.9"/>
    </reaction>
</comment>
<feature type="domain" description="GAF" evidence="15">
    <location>
        <begin position="24"/>
        <end position="170"/>
    </location>
</feature>
<protein>
    <recommendedName>
        <fullName evidence="5">phosphoenolpyruvate--protein phosphotransferase</fullName>
        <ecNumber evidence="5">2.7.3.9</ecNumber>
    </recommendedName>
</protein>
<dbReference type="GO" id="GO:0009401">
    <property type="term" value="P:phosphoenolpyruvate-dependent sugar phosphotransferase system"/>
    <property type="evidence" value="ECO:0007669"/>
    <property type="project" value="UniProtKB-KW"/>
</dbReference>
<dbReference type="Gene3D" id="3.30.450.40">
    <property type="match status" value="1"/>
</dbReference>
<evidence type="ECO:0000256" key="6">
    <source>
        <dbReference type="ARBA" id="ARBA00022448"/>
    </source>
</evidence>
<accession>A0A3B0S8W0</accession>
<dbReference type="InterPro" id="IPR023151">
    <property type="entry name" value="PEP_util_CS"/>
</dbReference>
<dbReference type="GO" id="GO:0046872">
    <property type="term" value="F:metal ion binding"/>
    <property type="evidence" value="ECO:0007669"/>
    <property type="project" value="UniProtKB-KW"/>
</dbReference>
<dbReference type="InterPro" id="IPR003018">
    <property type="entry name" value="GAF"/>
</dbReference>
<keyword evidence="12 16" id="KW-0418">Kinase</keyword>
<dbReference type="SUPFAM" id="SSF47831">
    <property type="entry name" value="Enzyme I of the PEP:sugar phosphotransferase system HPr-binding (sub)domain"/>
    <property type="match status" value="1"/>
</dbReference>
<comment type="cofactor">
    <cofactor evidence="2">
        <name>Mg(2+)</name>
        <dbReference type="ChEBI" id="CHEBI:18420"/>
    </cofactor>
</comment>
<evidence type="ECO:0000256" key="5">
    <source>
        <dbReference type="ARBA" id="ARBA00012232"/>
    </source>
</evidence>
<keyword evidence="14" id="KW-0175">Coiled coil</keyword>
<dbReference type="PANTHER" id="PTHR46244:SF6">
    <property type="entry name" value="PHOSPHOENOLPYRUVATE-PROTEIN PHOSPHOTRANSFERASE"/>
    <property type="match status" value="1"/>
</dbReference>
<evidence type="ECO:0000256" key="12">
    <source>
        <dbReference type="ARBA" id="ARBA00022777"/>
    </source>
</evidence>
<keyword evidence="10" id="KW-0598">Phosphotransferase system</keyword>
<feature type="coiled-coil region" evidence="14">
    <location>
        <begin position="212"/>
        <end position="239"/>
    </location>
</feature>
<dbReference type="InterPro" id="IPR050499">
    <property type="entry name" value="PEP-utilizing_PTS_enzyme"/>
</dbReference>
<dbReference type="Pfam" id="PF05524">
    <property type="entry name" value="PEP-utilisers_N"/>
    <property type="match status" value="1"/>
</dbReference>
<comment type="subcellular location">
    <subcellularLocation>
        <location evidence="3">Cytoplasm</location>
    </subcellularLocation>
</comment>
<dbReference type="Gene3D" id="3.50.30.10">
    <property type="entry name" value="Phosphohistidine domain"/>
    <property type="match status" value="1"/>
</dbReference>
<keyword evidence="8" id="KW-0762">Sugar transport</keyword>
<dbReference type="PROSITE" id="PS00742">
    <property type="entry name" value="PEP_ENZYMES_2"/>
    <property type="match status" value="1"/>
</dbReference>
<dbReference type="Pfam" id="PF01590">
    <property type="entry name" value="GAF"/>
    <property type="match status" value="1"/>
</dbReference>
<evidence type="ECO:0000256" key="4">
    <source>
        <dbReference type="ARBA" id="ARBA00007837"/>
    </source>
</evidence>
<keyword evidence="7" id="KW-0963">Cytoplasm</keyword>
<dbReference type="SMART" id="SM00065">
    <property type="entry name" value="GAF"/>
    <property type="match status" value="1"/>
</dbReference>
<evidence type="ECO:0000256" key="10">
    <source>
        <dbReference type="ARBA" id="ARBA00022683"/>
    </source>
</evidence>
<dbReference type="InterPro" id="IPR040442">
    <property type="entry name" value="Pyrv_kinase-like_dom_sf"/>
</dbReference>
<dbReference type="Pfam" id="PF00391">
    <property type="entry name" value="PEP-utilizers"/>
    <property type="match status" value="1"/>
</dbReference>
<evidence type="ECO:0000256" key="1">
    <source>
        <dbReference type="ARBA" id="ARBA00000683"/>
    </source>
</evidence>
<evidence type="ECO:0000256" key="7">
    <source>
        <dbReference type="ARBA" id="ARBA00022490"/>
    </source>
</evidence>
<evidence type="ECO:0000256" key="9">
    <source>
        <dbReference type="ARBA" id="ARBA00022679"/>
    </source>
</evidence>
<name>A0A3B0S8W0_9ZZZZ</name>
<dbReference type="InterPro" id="IPR008731">
    <property type="entry name" value="PTS_EIN"/>
</dbReference>
<dbReference type="SUPFAM" id="SSF51621">
    <property type="entry name" value="Phosphoenolpyruvate/pyruvate domain"/>
    <property type="match status" value="1"/>
</dbReference>
<dbReference type="InterPro" id="IPR036618">
    <property type="entry name" value="PtsI_HPr-bd_sf"/>
</dbReference>
<evidence type="ECO:0000256" key="13">
    <source>
        <dbReference type="ARBA" id="ARBA00022842"/>
    </source>
</evidence>
<comment type="similarity">
    <text evidence="4">Belongs to the PEP-utilizing enzyme family.</text>
</comment>
<evidence type="ECO:0000256" key="14">
    <source>
        <dbReference type="SAM" id="Coils"/>
    </source>
</evidence>
<dbReference type="EMBL" id="UOEC01000178">
    <property type="protein sequence ID" value="VAW00720.1"/>
    <property type="molecule type" value="Genomic_DNA"/>
</dbReference>
<evidence type="ECO:0000256" key="2">
    <source>
        <dbReference type="ARBA" id="ARBA00001946"/>
    </source>
</evidence>
<dbReference type="InterPro" id="IPR008279">
    <property type="entry name" value="PEP-util_enz_mobile_dom"/>
</dbReference>
<evidence type="ECO:0000313" key="16">
    <source>
        <dbReference type="EMBL" id="VAW00720.1"/>
    </source>
</evidence>
<dbReference type="Gene3D" id="1.10.274.10">
    <property type="entry name" value="PtsI, HPr-binding domain"/>
    <property type="match status" value="1"/>
</dbReference>
<keyword evidence="13" id="KW-0460">Magnesium</keyword>
<dbReference type="NCBIfam" id="TIGR01417">
    <property type="entry name" value="PTS_I_fam"/>
    <property type="match status" value="1"/>
</dbReference>
<dbReference type="EC" id="2.7.3.9" evidence="5"/>
<evidence type="ECO:0000256" key="8">
    <source>
        <dbReference type="ARBA" id="ARBA00022597"/>
    </source>
</evidence>
<dbReference type="Pfam" id="PF02896">
    <property type="entry name" value="PEP-utilizers_C"/>
    <property type="match status" value="1"/>
</dbReference>